<evidence type="ECO:0008006" key="3">
    <source>
        <dbReference type="Google" id="ProtNLM"/>
    </source>
</evidence>
<dbReference type="AlphaFoldDB" id="A0A264W110"/>
<keyword evidence="2" id="KW-1185">Reference proteome</keyword>
<dbReference type="OrthoDB" id="5363652at2"/>
<accession>A0A264W110</accession>
<dbReference type="Pfam" id="PF07751">
    <property type="entry name" value="Abi_2"/>
    <property type="match status" value="1"/>
</dbReference>
<reference evidence="1 2" key="1">
    <citation type="submission" date="2017-07" db="EMBL/GenBank/DDBJ databases">
        <title>Tetzosporium hominis gen.nov. sp.nov.</title>
        <authorList>
            <person name="Tetz G."/>
            <person name="Tetz V."/>
        </authorList>
    </citation>
    <scope>NUCLEOTIDE SEQUENCE [LARGE SCALE GENOMIC DNA]</scope>
    <source>
        <strain evidence="1 2">VT-49</strain>
    </source>
</reference>
<comment type="caution">
    <text evidence="1">The sequence shown here is derived from an EMBL/GenBank/DDBJ whole genome shotgun (WGS) entry which is preliminary data.</text>
</comment>
<evidence type="ECO:0000313" key="2">
    <source>
        <dbReference type="Proteomes" id="UP000217065"/>
    </source>
</evidence>
<sequence>MTEKVFKTVEEQIQILKSRNLNILDEKNAKRILQKISYYDIINGYNDIFLEIEADSTNGIEEVYYQDINFEMIYELYSFDADLRNLVLKYIDIVETYLSSSLAYVISSNHGHKETNYINKDIYKPGKRKSSTKFEVDGLIERMIVCSNKDMAPIVYYKSTHGYLPPWILFKYLMFGEKEKVFQLLKPKDKSDTVKIFQSNFIISKNFSANFYTQALAIIREFRNTCAHGSRVYNHVHKYEELPYNHLLEFLNVNKKQDLGKSDITALIISIYSFIGGDRTIDSNWVSFITEFDETMKKFKNKVPLKFFEKLVEEMNLPMDFEKLKHI</sequence>
<organism evidence="1 2">
    <name type="scientific">Tetzosporium hominis</name>
    <dbReference type="NCBI Taxonomy" id="2020506"/>
    <lineage>
        <taxon>Bacteria</taxon>
        <taxon>Bacillati</taxon>
        <taxon>Bacillota</taxon>
        <taxon>Bacilli</taxon>
        <taxon>Bacillales</taxon>
        <taxon>Caryophanaceae</taxon>
        <taxon>Tetzosporium</taxon>
    </lineage>
</organism>
<evidence type="ECO:0000313" key="1">
    <source>
        <dbReference type="EMBL" id="OZS77286.1"/>
    </source>
</evidence>
<gene>
    <name evidence="1" type="ORF">CF394_12070</name>
</gene>
<dbReference type="InterPro" id="IPR011664">
    <property type="entry name" value="Abi_system_AbiD/AbiF-like"/>
</dbReference>
<dbReference type="EMBL" id="NOKQ01000274">
    <property type="protein sequence ID" value="OZS77286.1"/>
    <property type="molecule type" value="Genomic_DNA"/>
</dbReference>
<name>A0A264W110_9BACL</name>
<protein>
    <recommendedName>
        <fullName evidence="3">Abortive phage resistance protein</fullName>
    </recommendedName>
</protein>
<proteinExistence type="predicted"/>
<dbReference type="Proteomes" id="UP000217065">
    <property type="component" value="Unassembled WGS sequence"/>
</dbReference>
<dbReference type="RefSeq" id="WP_070778434.1">
    <property type="nucleotide sequence ID" value="NZ_NOKQ01000274.1"/>
</dbReference>